<accession>A0A5M8NYB9</accession>
<dbReference type="EMBL" id="SNRX01000072">
    <property type="protein sequence ID" value="KAA6300515.1"/>
    <property type="molecule type" value="Genomic_DNA"/>
</dbReference>
<dbReference type="Proteomes" id="UP000324575">
    <property type="component" value="Unassembled WGS sequence"/>
</dbReference>
<reference evidence="1 2" key="1">
    <citation type="submission" date="2019-03" db="EMBL/GenBank/DDBJ databases">
        <title>Single cell metagenomics reveals metabolic interactions within the superorganism composed of flagellate Streblomastix strix and complex community of Bacteroidetes bacteria on its surface.</title>
        <authorList>
            <person name="Treitli S.C."/>
            <person name="Kolisko M."/>
            <person name="Husnik F."/>
            <person name="Keeling P."/>
            <person name="Hampl V."/>
        </authorList>
    </citation>
    <scope>NUCLEOTIDE SEQUENCE [LARGE SCALE GENOMIC DNA]</scope>
    <source>
        <strain evidence="1">St1</strain>
    </source>
</reference>
<name>A0A5M8NYB9_9BACT</name>
<sequence>MKKNGDLLLWEQGVVGSNPATPTVENQAVTKKFVTAFSFDVHAICMQLR</sequence>
<proteinExistence type="predicted"/>
<dbReference type="AlphaFoldDB" id="A0A5M8NYB9"/>
<feature type="non-terminal residue" evidence="1">
    <location>
        <position position="49"/>
    </location>
</feature>
<protein>
    <submittedName>
        <fullName evidence="1">Uncharacterized protein</fullName>
    </submittedName>
</protein>
<gene>
    <name evidence="1" type="ORF">EZS26_003330</name>
</gene>
<comment type="caution">
    <text evidence="1">The sequence shown here is derived from an EMBL/GenBank/DDBJ whole genome shotgun (WGS) entry which is preliminary data.</text>
</comment>
<evidence type="ECO:0000313" key="2">
    <source>
        <dbReference type="Proteomes" id="UP000324575"/>
    </source>
</evidence>
<evidence type="ECO:0000313" key="1">
    <source>
        <dbReference type="EMBL" id="KAA6300515.1"/>
    </source>
</evidence>
<organism evidence="1 2">
    <name type="scientific">Candidatus Ordinivivax streblomastigis</name>
    <dbReference type="NCBI Taxonomy" id="2540710"/>
    <lineage>
        <taxon>Bacteria</taxon>
        <taxon>Pseudomonadati</taxon>
        <taxon>Bacteroidota</taxon>
        <taxon>Bacteroidia</taxon>
        <taxon>Bacteroidales</taxon>
        <taxon>Candidatus Ordinivivax</taxon>
    </lineage>
</organism>